<dbReference type="EMBL" id="JAIVFP010000001">
    <property type="protein sequence ID" value="MCI4681716.1"/>
    <property type="molecule type" value="Genomic_DNA"/>
</dbReference>
<dbReference type="Proteomes" id="UP001139104">
    <property type="component" value="Unassembled WGS sequence"/>
</dbReference>
<dbReference type="RefSeq" id="WP_243065765.1">
    <property type="nucleotide sequence ID" value="NZ_JAIVFK010000017.1"/>
</dbReference>
<evidence type="ECO:0000313" key="1">
    <source>
        <dbReference type="EMBL" id="MCI4681716.1"/>
    </source>
</evidence>
<comment type="caution">
    <text evidence="1">The sequence shown here is derived from an EMBL/GenBank/DDBJ whole genome shotgun (WGS) entry which is preliminary data.</text>
</comment>
<keyword evidence="2" id="KW-1185">Reference proteome</keyword>
<name>A0ABS9Z243_9HYPH</name>
<reference evidence="1" key="1">
    <citation type="journal article" date="2022" name="ISME J.">
        <title>Identification of active gaseous-alkane degraders at natural gas seeps.</title>
        <authorList>
            <person name="Farhan Ul Haque M."/>
            <person name="Hernandez M."/>
            <person name="Crombie A.T."/>
            <person name="Murrell J.C."/>
        </authorList>
    </citation>
    <scope>NUCLEOTIDE SEQUENCE</scope>
    <source>
        <strain evidence="1">PC2</strain>
    </source>
</reference>
<proteinExistence type="predicted"/>
<dbReference type="InterPro" id="IPR046560">
    <property type="entry name" value="DUF6714"/>
</dbReference>
<evidence type="ECO:0000313" key="2">
    <source>
        <dbReference type="Proteomes" id="UP001139104"/>
    </source>
</evidence>
<protein>
    <submittedName>
        <fullName evidence="1">Uncharacterized protein</fullName>
    </submittedName>
</protein>
<organism evidence="1 2">
    <name type="scientific">Candidatus Rhodoblastus alkanivorans</name>
    <dbReference type="NCBI Taxonomy" id="2954117"/>
    <lineage>
        <taxon>Bacteria</taxon>
        <taxon>Pseudomonadati</taxon>
        <taxon>Pseudomonadota</taxon>
        <taxon>Alphaproteobacteria</taxon>
        <taxon>Hyphomicrobiales</taxon>
        <taxon>Rhodoblastaceae</taxon>
        <taxon>Rhodoblastus</taxon>
    </lineage>
</organism>
<dbReference type="Pfam" id="PF20461">
    <property type="entry name" value="DUF6714"/>
    <property type="match status" value="1"/>
</dbReference>
<gene>
    <name evidence="1" type="ORF">K2U94_02865</name>
</gene>
<accession>A0ABS9Z243</accession>
<sequence>MHNPIEKSAVEAAINRSFPDAPIPSDFFGALRRNDDIEDDIAEQFQTRKWTEISEHHWRMTGIRVGTVMTCMTPSAYIYYLPSLLISALRSNNFDDAVEGLIPPNQRREPRGIWWRQFIGALNLNQRSAIRLFLAYAVDAEQDGTAAKLNAEKALADRLYD</sequence>